<proteinExistence type="predicted"/>
<dbReference type="AlphaFoldDB" id="A0AAD7BRE9"/>
<accession>A0AAD7BRE9</accession>
<dbReference type="EMBL" id="JARKIF010000010">
    <property type="protein sequence ID" value="KAJ7628570.1"/>
    <property type="molecule type" value="Genomic_DNA"/>
</dbReference>
<sequence>MSSSRSLKQKPLSYGDAVCVLTELEGDLKDACQNLAVSTAQLMRGFNSISTQLHSVDMQATMPPVKPQWKLIRKDYTDLALQMRTNASTISARIKMFYTVILPLCTRPSQSSRSHREKLHVLQSYMAISAEQAALTFQLVDKAAKLNTSSSNFHADIARATSQRAQSGQRELQDLAQKIGFLQTNVQNLFSGTSKLSCPDVTFVAFAAFRVVAATGRQSSKTKLARYQLALNADLSQMANLFQELDGTRNQIAHAQYTTQISHRKSDALSTARIAISDLVPSQISTLETTLSLFMAVWLRLQADCLDIFNWVTNNREPPPCISAYLRGGYTIYSVLAGSLDSYAEAMDLEQFSST</sequence>
<keyword evidence="2" id="KW-1185">Reference proteome</keyword>
<evidence type="ECO:0000313" key="1">
    <source>
        <dbReference type="EMBL" id="KAJ7628570.1"/>
    </source>
</evidence>
<comment type="caution">
    <text evidence="1">The sequence shown here is derived from an EMBL/GenBank/DDBJ whole genome shotgun (WGS) entry which is preliminary data.</text>
</comment>
<protein>
    <submittedName>
        <fullName evidence="1">Uncharacterized protein</fullName>
    </submittedName>
</protein>
<evidence type="ECO:0000313" key="2">
    <source>
        <dbReference type="Proteomes" id="UP001221142"/>
    </source>
</evidence>
<dbReference type="Proteomes" id="UP001221142">
    <property type="component" value="Unassembled WGS sequence"/>
</dbReference>
<name>A0AAD7BRE9_9AGAR</name>
<organism evidence="1 2">
    <name type="scientific">Roridomyces roridus</name>
    <dbReference type="NCBI Taxonomy" id="1738132"/>
    <lineage>
        <taxon>Eukaryota</taxon>
        <taxon>Fungi</taxon>
        <taxon>Dikarya</taxon>
        <taxon>Basidiomycota</taxon>
        <taxon>Agaricomycotina</taxon>
        <taxon>Agaricomycetes</taxon>
        <taxon>Agaricomycetidae</taxon>
        <taxon>Agaricales</taxon>
        <taxon>Marasmiineae</taxon>
        <taxon>Mycenaceae</taxon>
        <taxon>Roridomyces</taxon>
    </lineage>
</organism>
<reference evidence="1" key="1">
    <citation type="submission" date="2023-03" db="EMBL/GenBank/DDBJ databases">
        <title>Massive genome expansion in bonnet fungi (Mycena s.s.) driven by repeated elements and novel gene families across ecological guilds.</title>
        <authorList>
            <consortium name="Lawrence Berkeley National Laboratory"/>
            <person name="Harder C.B."/>
            <person name="Miyauchi S."/>
            <person name="Viragh M."/>
            <person name="Kuo A."/>
            <person name="Thoen E."/>
            <person name="Andreopoulos B."/>
            <person name="Lu D."/>
            <person name="Skrede I."/>
            <person name="Drula E."/>
            <person name="Henrissat B."/>
            <person name="Morin E."/>
            <person name="Kohler A."/>
            <person name="Barry K."/>
            <person name="LaButti K."/>
            <person name="Morin E."/>
            <person name="Salamov A."/>
            <person name="Lipzen A."/>
            <person name="Mereny Z."/>
            <person name="Hegedus B."/>
            <person name="Baldrian P."/>
            <person name="Stursova M."/>
            <person name="Weitz H."/>
            <person name="Taylor A."/>
            <person name="Grigoriev I.V."/>
            <person name="Nagy L.G."/>
            <person name="Martin F."/>
            <person name="Kauserud H."/>
        </authorList>
    </citation>
    <scope>NUCLEOTIDE SEQUENCE</scope>
    <source>
        <strain evidence="1">9284</strain>
    </source>
</reference>
<gene>
    <name evidence="1" type="ORF">FB45DRAFT_40738</name>
</gene>